<dbReference type="InterPro" id="IPR019861">
    <property type="entry name" value="PorP/SprF_Bacteroidetes"/>
</dbReference>
<evidence type="ECO:0000313" key="2">
    <source>
        <dbReference type="EMBL" id="RIV26923.1"/>
    </source>
</evidence>
<dbReference type="AlphaFoldDB" id="A0A418MHT4"/>
<dbReference type="RefSeq" id="WP_119665778.1">
    <property type="nucleotide sequence ID" value="NZ_QXED01000001.1"/>
</dbReference>
<keyword evidence="3" id="KW-1185">Reference proteome</keyword>
<dbReference type="NCBIfam" id="TIGR03519">
    <property type="entry name" value="T9SS_PorP_fam"/>
    <property type="match status" value="1"/>
</dbReference>
<organism evidence="2 3">
    <name type="scientific">Fibrisoma montanum</name>
    <dbReference type="NCBI Taxonomy" id="2305895"/>
    <lineage>
        <taxon>Bacteria</taxon>
        <taxon>Pseudomonadati</taxon>
        <taxon>Bacteroidota</taxon>
        <taxon>Cytophagia</taxon>
        <taxon>Cytophagales</taxon>
        <taxon>Spirosomataceae</taxon>
        <taxon>Fibrisoma</taxon>
    </lineage>
</organism>
<reference evidence="2 3" key="1">
    <citation type="submission" date="2018-08" db="EMBL/GenBank/DDBJ databases">
        <title>Fibrisoma montanum sp. nov., isolated from Danxia mountain soil.</title>
        <authorList>
            <person name="Huang Y."/>
        </authorList>
    </citation>
    <scope>NUCLEOTIDE SEQUENCE [LARGE SCALE GENOMIC DNA]</scope>
    <source>
        <strain evidence="2 3">HYT19</strain>
    </source>
</reference>
<dbReference type="Pfam" id="PF11751">
    <property type="entry name" value="PorP_SprF"/>
    <property type="match status" value="1"/>
</dbReference>
<sequence>MIRTVYVFAFVLTVSALTTSAQTTDPQLSLFMFNPVYYNPGAAGSEGVSRFQLTHRTQYAGYQPTFIDEGGSQSTQLFSFNVPLAKIKGGVGIYAFNDRFGPTTSQAVQVSYAYRLALKNGTLSLGVQGGLLNLGFDNSQYRPGEPGDPSIPTARINQARPDVGAGVYYNTTDYWLGVSAKHLNQPRYSLVTDQSIEPAYRSFFLTAGYRLGVGYNLDVQPSVLVQYATPVAGGTTVNVNLLATYDNRFFGGFSYRLQDALTAMLGIHLLPNNALRFGYAFDFIVGSQPAKSPTSHEVQLAYSLPAPDARKRPIIRTPRFRY</sequence>
<evidence type="ECO:0000313" key="3">
    <source>
        <dbReference type="Proteomes" id="UP000283523"/>
    </source>
</evidence>
<keyword evidence="1" id="KW-0732">Signal</keyword>
<gene>
    <name evidence="2" type="ORF">DYU11_00960</name>
</gene>
<feature type="signal peptide" evidence="1">
    <location>
        <begin position="1"/>
        <end position="21"/>
    </location>
</feature>
<proteinExistence type="predicted"/>
<name>A0A418MHT4_9BACT</name>
<feature type="chain" id="PRO_5019276772" evidence="1">
    <location>
        <begin position="22"/>
        <end position="322"/>
    </location>
</feature>
<comment type="caution">
    <text evidence="2">The sequence shown here is derived from an EMBL/GenBank/DDBJ whole genome shotgun (WGS) entry which is preliminary data.</text>
</comment>
<dbReference type="Proteomes" id="UP000283523">
    <property type="component" value="Unassembled WGS sequence"/>
</dbReference>
<protein>
    <submittedName>
        <fullName evidence="2">Type IX secretion system membrane protein PorP/SprF</fullName>
    </submittedName>
</protein>
<evidence type="ECO:0000256" key="1">
    <source>
        <dbReference type="SAM" id="SignalP"/>
    </source>
</evidence>
<dbReference type="OrthoDB" id="1320396at2"/>
<accession>A0A418MHT4</accession>
<dbReference type="EMBL" id="QXED01000001">
    <property type="protein sequence ID" value="RIV26923.1"/>
    <property type="molecule type" value="Genomic_DNA"/>
</dbReference>